<comment type="caution">
    <text evidence="1">The sequence shown here is derived from an EMBL/GenBank/DDBJ whole genome shotgun (WGS) entry which is preliminary data.</text>
</comment>
<name>A0ACB1KG91_RANTA</name>
<organism evidence="1 2">
    <name type="scientific">Rangifer tarandus platyrhynchus</name>
    <name type="common">Svalbard reindeer</name>
    <dbReference type="NCBI Taxonomy" id="3082113"/>
    <lineage>
        <taxon>Eukaryota</taxon>
        <taxon>Metazoa</taxon>
        <taxon>Chordata</taxon>
        <taxon>Craniata</taxon>
        <taxon>Vertebrata</taxon>
        <taxon>Euteleostomi</taxon>
        <taxon>Mammalia</taxon>
        <taxon>Eutheria</taxon>
        <taxon>Laurasiatheria</taxon>
        <taxon>Artiodactyla</taxon>
        <taxon>Ruminantia</taxon>
        <taxon>Pecora</taxon>
        <taxon>Cervidae</taxon>
        <taxon>Odocoileinae</taxon>
        <taxon>Rangifer</taxon>
    </lineage>
</organism>
<feature type="non-terminal residue" evidence="1">
    <location>
        <position position="1"/>
    </location>
</feature>
<sequence length="125" mass="13079">ERENPGQHGVTEPGAEAGSGEAVTPAATHPYRNPGAVGLAPANRYGGLWLGRRPSRVDWCPSLRLAVFESRSEVKGFAPAARRASGSTAQTPSCSDTDFSETGKGSDALPPRPVESAWDGPRPVL</sequence>
<accession>A0ACB1KG91</accession>
<dbReference type="EMBL" id="CATOBB020000770">
    <property type="protein sequence ID" value="CAM9185557.1"/>
    <property type="molecule type" value="Genomic_DNA"/>
</dbReference>
<reference evidence="1" key="1">
    <citation type="submission" date="2025-03" db="EMBL/GenBank/DDBJ databases">
        <authorList>
            <consortium name="ELIXIR-Norway"/>
            <consortium name="Elixir Norway"/>
        </authorList>
    </citation>
    <scope>NUCLEOTIDE SEQUENCE</scope>
</reference>
<evidence type="ECO:0000313" key="2">
    <source>
        <dbReference type="Proteomes" id="UP001162501"/>
    </source>
</evidence>
<feature type="non-terminal residue" evidence="1">
    <location>
        <position position="125"/>
    </location>
</feature>
<gene>
    <name evidence="1" type="ORF">MRATA1EN22A_LOCUS29575</name>
</gene>
<protein>
    <submittedName>
        <fullName evidence="1">Uncharacterized protein</fullName>
    </submittedName>
</protein>
<dbReference type="Proteomes" id="UP001162501">
    <property type="component" value="Unassembled WGS sequence"/>
</dbReference>
<proteinExistence type="predicted"/>
<evidence type="ECO:0000313" key="1">
    <source>
        <dbReference type="EMBL" id="CAM9185557.1"/>
    </source>
</evidence>